<keyword evidence="3" id="KW-0472">Membrane</keyword>
<dbReference type="Proteomes" id="UP000678393">
    <property type="component" value="Unassembled WGS sequence"/>
</dbReference>
<name>A0A8S3Z1Z1_9EUPU</name>
<comment type="caution">
    <text evidence="4">The sequence shown here is derived from an EMBL/GenBank/DDBJ whole genome shotgun (WGS) entry which is preliminary data.</text>
</comment>
<accession>A0A8S3Z1Z1</accession>
<comment type="similarity">
    <text evidence="1">Belongs to the mTERF family.</text>
</comment>
<keyword evidence="3" id="KW-0812">Transmembrane</keyword>
<dbReference type="InterPro" id="IPR038538">
    <property type="entry name" value="MTERF_sf"/>
</dbReference>
<dbReference type="SMART" id="SM00733">
    <property type="entry name" value="Mterf"/>
    <property type="match status" value="2"/>
</dbReference>
<evidence type="ECO:0000256" key="2">
    <source>
        <dbReference type="ARBA" id="ARBA00022946"/>
    </source>
</evidence>
<dbReference type="AlphaFoldDB" id="A0A8S3Z1Z1"/>
<dbReference type="OrthoDB" id="637682at2759"/>
<dbReference type="Gene3D" id="1.25.70.10">
    <property type="entry name" value="Transcription termination factor 3, mitochondrial"/>
    <property type="match status" value="1"/>
</dbReference>
<sequence>MDSRLVQRKSAAEMSLVELSRTSLNIVPYVARSVTLQNLVRLGVNLSKVQKVAGVAEYLIKADFQQHIVPQLQFLALVGVEANFVGHIYTANPLLFLESVEDLELRVGYLVHKNFSLREVAALVTKDPIVLLMDPVVLDEKLAFLQNLFDLTDSMFVLSHLTLFTLWDWMFVLSHLTLFTLWDWMFVLSHLTLFTLWDWMFVLSHLTLFTLWDWMFVLSILLYPVRLDVCPFTSYFIYSDMKFHMHEFMGFSNTEIQQLLLLSPKVFFEGQSLSLSPVSILTAVSNSLTPVSILTVVSSSLSPVSILTAVSSSLSPVSILTAVFNSLTPVSILTVVSNSLTP</sequence>
<keyword evidence="2" id="KW-0809">Transit peptide</keyword>
<dbReference type="InterPro" id="IPR003690">
    <property type="entry name" value="MTERF"/>
</dbReference>
<evidence type="ECO:0000313" key="5">
    <source>
        <dbReference type="Proteomes" id="UP000678393"/>
    </source>
</evidence>
<feature type="transmembrane region" description="Helical" evidence="3">
    <location>
        <begin position="161"/>
        <end position="182"/>
    </location>
</feature>
<evidence type="ECO:0000256" key="3">
    <source>
        <dbReference type="SAM" id="Phobius"/>
    </source>
</evidence>
<keyword evidence="5" id="KW-1185">Reference proteome</keyword>
<feature type="transmembrane region" description="Helical" evidence="3">
    <location>
        <begin position="202"/>
        <end position="223"/>
    </location>
</feature>
<dbReference type="Pfam" id="PF02536">
    <property type="entry name" value="mTERF"/>
    <property type="match status" value="1"/>
</dbReference>
<reference evidence="4" key="1">
    <citation type="submission" date="2021-04" db="EMBL/GenBank/DDBJ databases">
        <authorList>
            <consortium name="Molecular Ecology Group"/>
        </authorList>
    </citation>
    <scope>NUCLEOTIDE SEQUENCE</scope>
</reference>
<evidence type="ECO:0000256" key="1">
    <source>
        <dbReference type="ARBA" id="ARBA00007692"/>
    </source>
</evidence>
<organism evidence="4 5">
    <name type="scientific">Candidula unifasciata</name>
    <dbReference type="NCBI Taxonomy" id="100452"/>
    <lineage>
        <taxon>Eukaryota</taxon>
        <taxon>Metazoa</taxon>
        <taxon>Spiralia</taxon>
        <taxon>Lophotrochozoa</taxon>
        <taxon>Mollusca</taxon>
        <taxon>Gastropoda</taxon>
        <taxon>Heterobranchia</taxon>
        <taxon>Euthyneura</taxon>
        <taxon>Panpulmonata</taxon>
        <taxon>Eupulmonata</taxon>
        <taxon>Stylommatophora</taxon>
        <taxon>Helicina</taxon>
        <taxon>Helicoidea</taxon>
        <taxon>Geomitridae</taxon>
        <taxon>Candidula</taxon>
    </lineage>
</organism>
<dbReference type="GO" id="GO:0003676">
    <property type="term" value="F:nucleic acid binding"/>
    <property type="evidence" value="ECO:0007669"/>
    <property type="project" value="InterPro"/>
</dbReference>
<protein>
    <submittedName>
        <fullName evidence="4">Uncharacterized protein</fullName>
    </submittedName>
</protein>
<dbReference type="EMBL" id="CAJHNH020001437">
    <property type="protein sequence ID" value="CAG5123069.1"/>
    <property type="molecule type" value="Genomic_DNA"/>
</dbReference>
<proteinExistence type="inferred from homology"/>
<evidence type="ECO:0000313" key="4">
    <source>
        <dbReference type="EMBL" id="CAG5123069.1"/>
    </source>
</evidence>
<keyword evidence="3" id="KW-1133">Transmembrane helix</keyword>
<gene>
    <name evidence="4" type="ORF">CUNI_LOCUS8627</name>
</gene>